<evidence type="ECO:0000313" key="4">
    <source>
        <dbReference type="Proteomes" id="UP000507245"/>
    </source>
</evidence>
<evidence type="ECO:0000313" key="2">
    <source>
        <dbReference type="EMBL" id="CAB4311448.1"/>
    </source>
</evidence>
<dbReference type="EMBL" id="CAEKDK010000005">
    <property type="protein sequence ID" value="CAB4281037.1"/>
    <property type="molecule type" value="Genomic_DNA"/>
</dbReference>
<dbReference type="AlphaFoldDB" id="A0A6J5UZG0"/>
<evidence type="ECO:0008006" key="5">
    <source>
        <dbReference type="Google" id="ProtNLM"/>
    </source>
</evidence>
<dbReference type="OrthoDB" id="1934719at2759"/>
<name>A0A6J5UZG0_PRUAR</name>
<protein>
    <recommendedName>
        <fullName evidence="5">Reverse transcriptase domain-containing protein</fullName>
    </recommendedName>
</protein>
<dbReference type="Proteomes" id="UP000507245">
    <property type="component" value="Unassembled WGS sequence"/>
</dbReference>
<gene>
    <name evidence="1" type="ORF">CURHAP_LOCUS34018</name>
    <name evidence="2" type="ORF">ORAREDHAP_LOCUS33607</name>
</gene>
<reference evidence="4" key="1">
    <citation type="journal article" date="2020" name="Genome Biol.">
        <title>Gamete binning: chromosome-level and haplotype-resolved genome assembly enabled by high-throughput single-cell sequencing of gamete genomes.</title>
        <authorList>
            <person name="Campoy J.A."/>
            <person name="Sun H."/>
            <person name="Goel M."/>
            <person name="Jiao W.-B."/>
            <person name="Folz-Donahue K."/>
            <person name="Wang N."/>
            <person name="Rubio M."/>
            <person name="Liu C."/>
            <person name="Kukat C."/>
            <person name="Ruiz D."/>
            <person name="Huettel B."/>
            <person name="Schneeberger K."/>
        </authorList>
    </citation>
    <scope>NUCLEOTIDE SEQUENCE [LARGE SCALE GENOMIC DNA]</scope>
    <source>
        <strain evidence="4">cv. Rojo Pasion</strain>
    </source>
</reference>
<keyword evidence="4" id="KW-1185">Reference proteome</keyword>
<reference evidence="1 3" key="2">
    <citation type="submission" date="2020-05" db="EMBL/GenBank/DDBJ databases">
        <authorList>
            <person name="Campoy J."/>
            <person name="Schneeberger K."/>
            <person name="Spophaly S."/>
        </authorList>
    </citation>
    <scope>NUCLEOTIDE SEQUENCE [LARGE SCALE GENOMIC DNA]</scope>
    <source>
        <strain evidence="1">PruArmRojPasFocal</strain>
    </source>
</reference>
<accession>A0A6J5UZG0</accession>
<sequence length="63" mass="7237">MGIIVPAFCLVYCHQNRRKYEQRDSFPLGIPDLSFALVTRCAIKMDLKNAYDSVHWDFIGACV</sequence>
<dbReference type="Proteomes" id="UP000507222">
    <property type="component" value="Unassembled WGS sequence"/>
</dbReference>
<evidence type="ECO:0000313" key="3">
    <source>
        <dbReference type="Proteomes" id="UP000507222"/>
    </source>
</evidence>
<proteinExistence type="predicted"/>
<dbReference type="EMBL" id="CAEKKB010000005">
    <property type="protein sequence ID" value="CAB4311448.1"/>
    <property type="molecule type" value="Genomic_DNA"/>
</dbReference>
<organism evidence="1 3">
    <name type="scientific">Prunus armeniaca</name>
    <name type="common">Apricot</name>
    <name type="synonym">Armeniaca vulgaris</name>
    <dbReference type="NCBI Taxonomy" id="36596"/>
    <lineage>
        <taxon>Eukaryota</taxon>
        <taxon>Viridiplantae</taxon>
        <taxon>Streptophyta</taxon>
        <taxon>Embryophyta</taxon>
        <taxon>Tracheophyta</taxon>
        <taxon>Spermatophyta</taxon>
        <taxon>Magnoliopsida</taxon>
        <taxon>eudicotyledons</taxon>
        <taxon>Gunneridae</taxon>
        <taxon>Pentapetalae</taxon>
        <taxon>rosids</taxon>
        <taxon>fabids</taxon>
        <taxon>Rosales</taxon>
        <taxon>Rosaceae</taxon>
        <taxon>Amygdaloideae</taxon>
        <taxon>Amygdaleae</taxon>
        <taxon>Prunus</taxon>
    </lineage>
</organism>
<evidence type="ECO:0000313" key="1">
    <source>
        <dbReference type="EMBL" id="CAB4281037.1"/>
    </source>
</evidence>